<dbReference type="InterPro" id="IPR000847">
    <property type="entry name" value="LysR_HTH_N"/>
</dbReference>
<evidence type="ECO:0000256" key="2">
    <source>
        <dbReference type="ARBA" id="ARBA00023015"/>
    </source>
</evidence>
<dbReference type="EMBL" id="CP035952">
    <property type="protein sequence ID" value="QBF26242.1"/>
    <property type="molecule type" value="Genomic_DNA"/>
</dbReference>
<dbReference type="Pfam" id="PF03466">
    <property type="entry name" value="LysR_substrate"/>
    <property type="match status" value="1"/>
</dbReference>
<dbReference type="Pfam" id="PF00126">
    <property type="entry name" value="HTH_1"/>
    <property type="match status" value="1"/>
</dbReference>
<organism evidence="6 7">
    <name type="scientific">Pseudomonas tructae</name>
    <dbReference type="NCBI Taxonomy" id="2518644"/>
    <lineage>
        <taxon>Bacteria</taxon>
        <taxon>Pseudomonadati</taxon>
        <taxon>Pseudomonadota</taxon>
        <taxon>Gammaproteobacteria</taxon>
        <taxon>Pseudomonadales</taxon>
        <taxon>Pseudomonadaceae</taxon>
        <taxon>Pseudomonas</taxon>
    </lineage>
</organism>
<dbReference type="InterPro" id="IPR005119">
    <property type="entry name" value="LysR_subst-bd"/>
</dbReference>
<dbReference type="OrthoDB" id="8717159at2"/>
<dbReference type="InterPro" id="IPR036390">
    <property type="entry name" value="WH_DNA-bd_sf"/>
</dbReference>
<evidence type="ECO:0000259" key="5">
    <source>
        <dbReference type="PROSITE" id="PS50931"/>
    </source>
</evidence>
<comment type="similarity">
    <text evidence="1">Belongs to the LysR transcriptional regulatory family.</text>
</comment>
<dbReference type="Proteomes" id="UP000291130">
    <property type="component" value="Chromosome"/>
</dbReference>
<protein>
    <submittedName>
        <fullName evidence="6">LysR family transcriptional regulator</fullName>
    </submittedName>
</protein>
<dbReference type="KEGG" id="ptk:EXN22_11265"/>
<dbReference type="PANTHER" id="PTHR30118">
    <property type="entry name" value="HTH-TYPE TRANSCRIPTIONAL REGULATOR LEUO-RELATED"/>
    <property type="match status" value="1"/>
</dbReference>
<evidence type="ECO:0000313" key="6">
    <source>
        <dbReference type="EMBL" id="QBF26242.1"/>
    </source>
</evidence>
<proteinExistence type="inferred from homology"/>
<name>A0A411MHB2_9PSED</name>
<dbReference type="SUPFAM" id="SSF53850">
    <property type="entry name" value="Periplasmic binding protein-like II"/>
    <property type="match status" value="1"/>
</dbReference>
<evidence type="ECO:0000256" key="4">
    <source>
        <dbReference type="ARBA" id="ARBA00023163"/>
    </source>
</evidence>
<dbReference type="InterPro" id="IPR050389">
    <property type="entry name" value="LysR-type_TF"/>
</dbReference>
<dbReference type="RefSeq" id="WP_130264112.1">
    <property type="nucleotide sequence ID" value="NZ_CP035952.1"/>
</dbReference>
<dbReference type="Gene3D" id="1.10.10.10">
    <property type="entry name" value="Winged helix-like DNA-binding domain superfamily/Winged helix DNA-binding domain"/>
    <property type="match status" value="1"/>
</dbReference>
<evidence type="ECO:0000313" key="7">
    <source>
        <dbReference type="Proteomes" id="UP000291130"/>
    </source>
</evidence>
<dbReference type="PROSITE" id="PS50931">
    <property type="entry name" value="HTH_LYSR"/>
    <property type="match status" value="1"/>
</dbReference>
<dbReference type="PANTHER" id="PTHR30118:SF15">
    <property type="entry name" value="TRANSCRIPTIONAL REGULATORY PROTEIN"/>
    <property type="match status" value="1"/>
</dbReference>
<keyword evidence="4" id="KW-0804">Transcription</keyword>
<keyword evidence="2" id="KW-0805">Transcription regulation</keyword>
<feature type="domain" description="HTH lysR-type" evidence="5">
    <location>
        <begin position="4"/>
        <end position="61"/>
    </location>
</feature>
<keyword evidence="7" id="KW-1185">Reference proteome</keyword>
<accession>A0A411MHB2</accession>
<dbReference type="SUPFAM" id="SSF46785">
    <property type="entry name" value="Winged helix' DNA-binding domain"/>
    <property type="match status" value="1"/>
</dbReference>
<dbReference type="Gene3D" id="3.40.190.10">
    <property type="entry name" value="Periplasmic binding protein-like II"/>
    <property type="match status" value="2"/>
</dbReference>
<reference evidence="6 7" key="1">
    <citation type="submission" date="2019-02" db="EMBL/GenBank/DDBJ databases">
        <title>Complete genome sequence of Pseudomonas sp. SNU WT1 isolated from rainbow trout.</title>
        <authorList>
            <person name="Oh W.T."/>
            <person name="Park S.C."/>
        </authorList>
    </citation>
    <scope>NUCLEOTIDE SEQUENCE [LARGE SCALE GENOMIC DNA]</scope>
    <source>
        <strain evidence="6 7">SNU WT1</strain>
    </source>
</reference>
<evidence type="ECO:0000256" key="1">
    <source>
        <dbReference type="ARBA" id="ARBA00009437"/>
    </source>
</evidence>
<evidence type="ECO:0000256" key="3">
    <source>
        <dbReference type="ARBA" id="ARBA00023125"/>
    </source>
</evidence>
<keyword evidence="3" id="KW-0238">DNA-binding</keyword>
<dbReference type="AlphaFoldDB" id="A0A411MHB2"/>
<sequence>MNLPDLNLLLTFDSMLREGSVTGAAERMNLSIPAMSRRLSNLREAMGDPLFVLAGRRLVPTPLALDLAPQVHNLLEEARNVLGTKQKLNLGTVKRVFTLRTEDGFTGAWALRLSQRVAQQAPHVTLSFMSQGNEDVAALRDGLIDLDIGIAGPLGPEVYKQRLYIDTFVGVVNNQHPLARQSSVSAEDLVAFPHLSVSRRGRTRGPLDLELEKVGLQRKVQLVVPGFQAAMQLASSSDMIAVIPQRFVEWSLPLLPLHIFQLPLETPGGEFCQAWHPRVNNDQVHRWLRQLVQECSCS</sequence>
<dbReference type="CDD" id="cd08460">
    <property type="entry name" value="PBP2_DntR_like_1"/>
    <property type="match status" value="1"/>
</dbReference>
<dbReference type="GO" id="GO:0003677">
    <property type="term" value="F:DNA binding"/>
    <property type="evidence" value="ECO:0007669"/>
    <property type="project" value="UniProtKB-KW"/>
</dbReference>
<dbReference type="InterPro" id="IPR036388">
    <property type="entry name" value="WH-like_DNA-bd_sf"/>
</dbReference>
<gene>
    <name evidence="6" type="ORF">EXN22_11265</name>
</gene>
<dbReference type="GO" id="GO:0003700">
    <property type="term" value="F:DNA-binding transcription factor activity"/>
    <property type="evidence" value="ECO:0007669"/>
    <property type="project" value="InterPro"/>
</dbReference>